<evidence type="ECO:0000259" key="2">
    <source>
        <dbReference type="PROSITE" id="PS50110"/>
    </source>
</evidence>
<dbReference type="InterPro" id="IPR050595">
    <property type="entry name" value="Bact_response_regulator"/>
</dbReference>
<dbReference type="Pfam" id="PF00072">
    <property type="entry name" value="Response_reg"/>
    <property type="match status" value="1"/>
</dbReference>
<dbReference type="AlphaFoldDB" id="A0A6J6C0L7"/>
<dbReference type="PANTHER" id="PTHR44591">
    <property type="entry name" value="STRESS RESPONSE REGULATOR PROTEIN 1"/>
    <property type="match status" value="1"/>
</dbReference>
<dbReference type="InterPro" id="IPR011006">
    <property type="entry name" value="CheY-like_superfamily"/>
</dbReference>
<dbReference type="GO" id="GO:0000160">
    <property type="term" value="P:phosphorelay signal transduction system"/>
    <property type="evidence" value="ECO:0007669"/>
    <property type="project" value="InterPro"/>
</dbReference>
<name>A0A6J6C0L7_9ZZZZ</name>
<gene>
    <name evidence="3" type="ORF">UFOPK1410_00884</name>
</gene>
<dbReference type="PROSITE" id="PS50110">
    <property type="entry name" value="RESPONSE_REGULATORY"/>
    <property type="match status" value="1"/>
</dbReference>
<accession>A0A6J6C0L7</accession>
<dbReference type="Gene3D" id="3.40.50.2300">
    <property type="match status" value="1"/>
</dbReference>
<evidence type="ECO:0000313" key="3">
    <source>
        <dbReference type="EMBL" id="CAB4544644.1"/>
    </source>
</evidence>
<proteinExistence type="predicted"/>
<dbReference type="InterPro" id="IPR001789">
    <property type="entry name" value="Sig_transdc_resp-reg_receiver"/>
</dbReference>
<sequence>MGSKIKQSVMMVEDDEFTRSTVKAALEGKGLNIVYDTSSVRNAIEYAKSHRPDVAVLDYNLGKGPNGIDLANQLRRIQPNIAIVLLTAFLDPAQLDKRVAELPAGSRYLIKHSVTKIEVLIEEIKEALKSAPTT</sequence>
<evidence type="ECO:0000256" key="1">
    <source>
        <dbReference type="ARBA" id="ARBA00022553"/>
    </source>
</evidence>
<dbReference type="SMART" id="SM00448">
    <property type="entry name" value="REC"/>
    <property type="match status" value="1"/>
</dbReference>
<dbReference type="CDD" id="cd17535">
    <property type="entry name" value="REC_NarL-like"/>
    <property type="match status" value="1"/>
</dbReference>
<protein>
    <submittedName>
        <fullName evidence="3">Unannotated protein</fullName>
    </submittedName>
</protein>
<feature type="domain" description="Response regulatory" evidence="2">
    <location>
        <begin position="8"/>
        <end position="127"/>
    </location>
</feature>
<dbReference type="EMBL" id="CAEZSH010000127">
    <property type="protein sequence ID" value="CAB4544644.1"/>
    <property type="molecule type" value="Genomic_DNA"/>
</dbReference>
<dbReference type="SUPFAM" id="SSF52172">
    <property type="entry name" value="CheY-like"/>
    <property type="match status" value="1"/>
</dbReference>
<keyword evidence="1" id="KW-0597">Phosphoprotein</keyword>
<dbReference type="PANTHER" id="PTHR44591:SF3">
    <property type="entry name" value="RESPONSE REGULATORY DOMAIN-CONTAINING PROTEIN"/>
    <property type="match status" value="1"/>
</dbReference>
<reference evidence="3" key="1">
    <citation type="submission" date="2020-05" db="EMBL/GenBank/DDBJ databases">
        <authorList>
            <person name="Chiriac C."/>
            <person name="Salcher M."/>
            <person name="Ghai R."/>
            <person name="Kavagutti S V."/>
        </authorList>
    </citation>
    <scope>NUCLEOTIDE SEQUENCE</scope>
</reference>
<dbReference type="InterPro" id="IPR058245">
    <property type="entry name" value="NreC/VraR/RcsB-like_REC"/>
</dbReference>
<organism evidence="3">
    <name type="scientific">freshwater metagenome</name>
    <dbReference type="NCBI Taxonomy" id="449393"/>
    <lineage>
        <taxon>unclassified sequences</taxon>
        <taxon>metagenomes</taxon>
        <taxon>ecological metagenomes</taxon>
    </lineage>
</organism>